<sequence length="356" mass="39973">MSHEIRIKPGVLIMERRDGLFIGHISDQLILPDLKFRALLRALHDWQSINCLVERNHDISVREINTLIEQLHAKYFLEKRMLNVLPKEIVISHMNEIGLAIAPLLLEEMFQVSTLDKRLVHLKDVRGAFVRVANQRDSFDNILASQFRELINSGNLKADSKRGSYNAMQPPHLVSGQRESVSESVGSVKSVGGVKSFDSFGIHENSLVLVTTYPEPELLAFLMEHQITHLFVSATALGALIGPLVHPGVSPCFHCIELHRSERDPQWQSVALTLFSDRMEQVPMANAHLTSALTAEFIRSLAVNTRILEHVGRTSAFSLQSATSDTGWGIREEGHTWSFHPECSCHWKGALSTRAQ</sequence>
<dbReference type="EMBL" id="CAEZSV010000005">
    <property type="protein sequence ID" value="CAB4545171.1"/>
    <property type="molecule type" value="Genomic_DNA"/>
</dbReference>
<dbReference type="AlphaFoldDB" id="A0A6J6C1A2"/>
<organism evidence="1">
    <name type="scientific">freshwater metagenome</name>
    <dbReference type="NCBI Taxonomy" id="449393"/>
    <lineage>
        <taxon>unclassified sequences</taxon>
        <taxon>metagenomes</taxon>
        <taxon>ecological metagenomes</taxon>
    </lineage>
</organism>
<name>A0A6J6C1A2_9ZZZZ</name>
<proteinExistence type="predicted"/>
<dbReference type="Gene3D" id="3.40.50.720">
    <property type="entry name" value="NAD(P)-binding Rossmann-like Domain"/>
    <property type="match status" value="1"/>
</dbReference>
<gene>
    <name evidence="1" type="ORF">UFOPK1506_00063</name>
</gene>
<evidence type="ECO:0000313" key="1">
    <source>
        <dbReference type="EMBL" id="CAB4545171.1"/>
    </source>
</evidence>
<accession>A0A6J6C1A2</accession>
<reference evidence="1" key="1">
    <citation type="submission" date="2020-05" db="EMBL/GenBank/DDBJ databases">
        <authorList>
            <person name="Chiriac C."/>
            <person name="Salcher M."/>
            <person name="Ghai R."/>
            <person name="Kavagutti S V."/>
        </authorList>
    </citation>
    <scope>NUCLEOTIDE SEQUENCE</scope>
</reference>
<protein>
    <submittedName>
        <fullName evidence="1">Unannotated protein</fullName>
    </submittedName>
</protein>